<organism evidence="1 2">
    <name type="scientific">Rotaria magnacalcarata</name>
    <dbReference type="NCBI Taxonomy" id="392030"/>
    <lineage>
        <taxon>Eukaryota</taxon>
        <taxon>Metazoa</taxon>
        <taxon>Spiralia</taxon>
        <taxon>Gnathifera</taxon>
        <taxon>Rotifera</taxon>
        <taxon>Eurotatoria</taxon>
        <taxon>Bdelloidea</taxon>
        <taxon>Philodinida</taxon>
        <taxon>Philodinidae</taxon>
        <taxon>Rotaria</taxon>
    </lineage>
</organism>
<evidence type="ECO:0000313" key="1">
    <source>
        <dbReference type="EMBL" id="CAF5134515.1"/>
    </source>
</evidence>
<accession>A0A8S3FPN5</accession>
<reference evidence="1" key="1">
    <citation type="submission" date="2021-02" db="EMBL/GenBank/DDBJ databases">
        <authorList>
            <person name="Nowell W R."/>
        </authorList>
    </citation>
    <scope>NUCLEOTIDE SEQUENCE</scope>
</reference>
<proteinExistence type="predicted"/>
<protein>
    <submittedName>
        <fullName evidence="1">Uncharacterized protein</fullName>
    </submittedName>
</protein>
<name>A0A8S3FPN5_9BILA</name>
<sequence length="46" mass="5210">MVYGDSSERFLIGIVVLNDEYIKQSTSNEGYDYQGALSTEMETNLK</sequence>
<dbReference type="Proteomes" id="UP000676336">
    <property type="component" value="Unassembled WGS sequence"/>
</dbReference>
<feature type="non-terminal residue" evidence="1">
    <location>
        <position position="1"/>
    </location>
</feature>
<gene>
    <name evidence="1" type="ORF">SMN809_LOCUS63120</name>
</gene>
<comment type="caution">
    <text evidence="1">The sequence shown here is derived from an EMBL/GenBank/DDBJ whole genome shotgun (WGS) entry which is preliminary data.</text>
</comment>
<dbReference type="AlphaFoldDB" id="A0A8S3FPN5"/>
<evidence type="ECO:0000313" key="2">
    <source>
        <dbReference type="Proteomes" id="UP000676336"/>
    </source>
</evidence>
<dbReference type="EMBL" id="CAJOBI010269094">
    <property type="protein sequence ID" value="CAF5134515.1"/>
    <property type="molecule type" value="Genomic_DNA"/>
</dbReference>